<dbReference type="InterPro" id="IPR013783">
    <property type="entry name" value="Ig-like_fold"/>
</dbReference>
<comment type="caution">
    <text evidence="5">The sequence shown here is derived from an EMBL/GenBank/DDBJ whole genome shotgun (WGS) entry which is preliminary data.</text>
</comment>
<proteinExistence type="predicted"/>
<dbReference type="FunFam" id="2.60.40.10:FF:000283">
    <property type="entry name" value="Immunoglobulin kappa constant"/>
    <property type="match status" value="1"/>
</dbReference>
<evidence type="ECO:0000313" key="5">
    <source>
        <dbReference type="EMBL" id="MBN3322272.1"/>
    </source>
</evidence>
<feature type="non-terminal residue" evidence="5">
    <location>
        <position position="892"/>
    </location>
</feature>
<evidence type="ECO:0000313" key="6">
    <source>
        <dbReference type="Proteomes" id="UP000736164"/>
    </source>
</evidence>
<dbReference type="Pfam" id="PF07654">
    <property type="entry name" value="C1-set"/>
    <property type="match status" value="9"/>
</dbReference>
<gene>
    <name evidence="5" type="primary">Ighm_2</name>
    <name evidence="5" type="ORF">GTO95_0010439</name>
</gene>
<dbReference type="SUPFAM" id="SSF48726">
    <property type="entry name" value="Immunoglobulin"/>
    <property type="match status" value="9"/>
</dbReference>
<sequence>MGSDGRFSVISELEVPRSEWDRGDVYQCEVEDPFLPNGIKNNISRCSVLQSSPKKAAVFLIGPSIQDISEQRPLNATCLVTGYNLEAFSITWKIDGKKKTAKIKKENPITNPNGTETMRSILELTEDTWNKLKLVSCEVKQPCIDKPQTAETKRTVPRPPTVEVRRSPRDYLRTDGAELECLLTGFFPSDIYVKWQEDKTDVPKDVYTNEPIASDGGKTNFSMVSRIFIQKNKWPNLKSYKCVFNQGNGAKTFPEKDTVLSGEPTVKLLLSPSESKSENTPQNLVCSVSGFSPTIKWRSQDQPRKSTTERRAMGSDGRFIVTSELEVPRGEWDRGDVFQCEVEDPFLPNGIKNNISRCSVLQSSHENAAVFLIGPSIQDISEQRPLNATCLVTGYNLKAFSITWKIDGKKRTDKIKTENPLKNPNGTETMRSILELTEDMWKLKLVSCEVKHPCIDKPQTAETKRTDPKQPTVVVRRSPRDNPGLDRAELECLLTGFSPSDIYVKWQVKNVDVPKSQYMNEPVISENGKTRFSMVSRIYIHENQWSHLKSYKCVVNQGNGAQQFPESDANLTGTPTVKLLLSPSESKSENSPQNLVCSVSGFSPTIKWSSQNQPKTSTTERRAMGSDGRFIITSELEVPRSEWDRGDVFQCEVEDPTHPKAIKENISRCSVFHNTPVKAEVFISGPSFRESSQQKDLTVTCLVIGYNLKDFSISWTVSGSLSTRSGKTQPVVNTNGTESMNSSLRVKAEEWNTYKEITCEVSHPCSDQTQKLQIAKFKDPKQPTIQIFEPSESDLQNSDKAILVCLVSGFFPAEIFVKWKLNGTELSTSLYTNSPATKDPQHNTYSMDSKLQIPKSDWYKGLYACDVSHESSSKPIVGSADNVFGEQSSKMY</sequence>
<dbReference type="InterPro" id="IPR007110">
    <property type="entry name" value="Ig-like_dom"/>
</dbReference>
<dbReference type="PROSITE" id="PS50835">
    <property type="entry name" value="IG_LIKE"/>
    <property type="match status" value="8"/>
</dbReference>
<dbReference type="EMBL" id="JAAWVO010059437">
    <property type="protein sequence ID" value="MBN3322272.1"/>
    <property type="molecule type" value="Genomic_DNA"/>
</dbReference>
<protein>
    <submittedName>
        <fullName evidence="5">IGHM protein</fullName>
    </submittedName>
</protein>
<feature type="domain" description="Ig-like" evidence="4">
    <location>
        <begin position="264"/>
        <end position="356"/>
    </location>
</feature>
<keyword evidence="1" id="KW-1015">Disulfide bond</keyword>
<feature type="domain" description="Ig-like" evidence="4">
    <location>
        <begin position="575"/>
        <end position="667"/>
    </location>
</feature>
<dbReference type="InterPro" id="IPR003599">
    <property type="entry name" value="Ig_sub"/>
</dbReference>
<dbReference type="Proteomes" id="UP000736164">
    <property type="component" value="Unassembled WGS sequence"/>
</dbReference>
<feature type="non-terminal residue" evidence="5">
    <location>
        <position position="1"/>
    </location>
</feature>
<feature type="domain" description="Ig-like" evidence="4">
    <location>
        <begin position="160"/>
        <end position="261"/>
    </location>
</feature>
<dbReference type="SMART" id="SM00409">
    <property type="entry name" value="IG"/>
    <property type="match status" value="4"/>
</dbReference>
<evidence type="ECO:0000256" key="1">
    <source>
        <dbReference type="ARBA" id="ARBA00023157"/>
    </source>
</evidence>
<dbReference type="AlphaFoldDB" id="A0A8J7NYQ8"/>
<dbReference type="CDD" id="cd00098">
    <property type="entry name" value="IgC1"/>
    <property type="match status" value="4"/>
</dbReference>
<evidence type="ECO:0000256" key="3">
    <source>
        <dbReference type="SAM" id="MobiDB-lite"/>
    </source>
</evidence>
<name>A0A8J7NYQ8_ATRSP</name>
<feature type="domain" description="Ig-like" evidence="4">
    <location>
        <begin position="783"/>
        <end position="877"/>
    </location>
</feature>
<dbReference type="InterPro" id="IPR050380">
    <property type="entry name" value="Immune_Resp_Modulators"/>
</dbReference>
<feature type="domain" description="Ig-like" evidence="4">
    <location>
        <begin position="676"/>
        <end position="775"/>
    </location>
</feature>
<dbReference type="Gene3D" id="2.60.40.10">
    <property type="entry name" value="Immunoglobulins"/>
    <property type="match status" value="9"/>
</dbReference>
<dbReference type="InterPro" id="IPR003597">
    <property type="entry name" value="Ig_C1-set"/>
</dbReference>
<keyword evidence="6" id="KW-1185">Reference proteome</keyword>
<feature type="region of interest" description="Disordered" evidence="3">
    <location>
        <begin position="459"/>
        <end position="482"/>
    </location>
</feature>
<dbReference type="InterPro" id="IPR036179">
    <property type="entry name" value="Ig-like_dom_sf"/>
</dbReference>
<feature type="domain" description="Ig-like" evidence="4">
    <location>
        <begin position="368"/>
        <end position="467"/>
    </location>
</feature>
<evidence type="ECO:0000256" key="2">
    <source>
        <dbReference type="ARBA" id="ARBA00023319"/>
    </source>
</evidence>
<dbReference type="SMART" id="SM00407">
    <property type="entry name" value="IGc1"/>
    <property type="match status" value="8"/>
</dbReference>
<reference evidence="5" key="1">
    <citation type="journal article" date="2021" name="Cell">
        <title>Tracing the genetic footprints of vertebrate landing in non-teleost ray-finned fishes.</title>
        <authorList>
            <person name="Bi X."/>
            <person name="Wang K."/>
            <person name="Yang L."/>
            <person name="Pan H."/>
            <person name="Jiang H."/>
            <person name="Wei Q."/>
            <person name="Fang M."/>
            <person name="Yu H."/>
            <person name="Zhu C."/>
            <person name="Cai Y."/>
            <person name="He Y."/>
            <person name="Gan X."/>
            <person name="Zeng H."/>
            <person name="Yu D."/>
            <person name="Zhu Y."/>
            <person name="Jiang H."/>
            <person name="Qiu Q."/>
            <person name="Yang H."/>
            <person name="Zhang Y.E."/>
            <person name="Wang W."/>
            <person name="Zhu M."/>
            <person name="He S."/>
            <person name="Zhang G."/>
        </authorList>
    </citation>
    <scope>NUCLEOTIDE SEQUENCE</scope>
    <source>
        <strain evidence="5">Allg_001</strain>
    </source>
</reference>
<feature type="domain" description="Ig-like" evidence="4">
    <location>
        <begin position="53"/>
        <end position="157"/>
    </location>
</feature>
<keyword evidence="2" id="KW-0393">Immunoglobulin domain</keyword>
<dbReference type="PANTHER" id="PTHR23411">
    <property type="entry name" value="TAPASIN"/>
    <property type="match status" value="1"/>
</dbReference>
<accession>A0A8J7NYQ8</accession>
<feature type="domain" description="Ig-like" evidence="4">
    <location>
        <begin position="471"/>
        <end position="572"/>
    </location>
</feature>
<organism evidence="5 6">
    <name type="scientific">Atractosteus spatula</name>
    <name type="common">Alligator gar</name>
    <name type="synonym">Lepisosteus spatula</name>
    <dbReference type="NCBI Taxonomy" id="7917"/>
    <lineage>
        <taxon>Eukaryota</taxon>
        <taxon>Metazoa</taxon>
        <taxon>Chordata</taxon>
        <taxon>Craniata</taxon>
        <taxon>Vertebrata</taxon>
        <taxon>Euteleostomi</taxon>
        <taxon>Actinopterygii</taxon>
        <taxon>Neopterygii</taxon>
        <taxon>Holostei</taxon>
        <taxon>Semionotiformes</taxon>
        <taxon>Lepisosteidae</taxon>
        <taxon>Atractosteus</taxon>
    </lineage>
</organism>
<evidence type="ECO:0000259" key="4">
    <source>
        <dbReference type="PROSITE" id="PS50835"/>
    </source>
</evidence>